<evidence type="ECO:0000256" key="5">
    <source>
        <dbReference type="ARBA" id="ARBA00023242"/>
    </source>
</evidence>
<evidence type="ECO:0000313" key="9">
    <source>
        <dbReference type="Proteomes" id="UP001591681"/>
    </source>
</evidence>
<evidence type="ECO:0000256" key="6">
    <source>
        <dbReference type="SAM" id="MobiDB-lite"/>
    </source>
</evidence>
<keyword evidence="4" id="KW-0804">Transcription</keyword>
<dbReference type="InterPro" id="IPR018379">
    <property type="entry name" value="BEN_domain"/>
</dbReference>
<dbReference type="SMART" id="SM01025">
    <property type="entry name" value="BEN"/>
    <property type="match status" value="1"/>
</dbReference>
<evidence type="ECO:0000256" key="3">
    <source>
        <dbReference type="ARBA" id="ARBA00023015"/>
    </source>
</evidence>
<dbReference type="AlphaFoldDB" id="A0ABD1K8G0"/>
<dbReference type="EMBL" id="JBHFQA010000008">
    <property type="protein sequence ID" value="KAL2095444.1"/>
    <property type="molecule type" value="Genomic_DNA"/>
</dbReference>
<proteinExistence type="predicted"/>
<keyword evidence="2" id="KW-0678">Repressor</keyword>
<name>A0ABD1K8G0_9TELE</name>
<dbReference type="GO" id="GO:0005634">
    <property type="term" value="C:nucleus"/>
    <property type="evidence" value="ECO:0007669"/>
    <property type="project" value="UniProtKB-SubCell"/>
</dbReference>
<dbReference type="PANTHER" id="PTHR35346:SF1">
    <property type="entry name" value="BEN DOMAIN-CONTAINING PROTEIN 6"/>
    <property type="match status" value="1"/>
</dbReference>
<dbReference type="GO" id="GO:0010468">
    <property type="term" value="P:regulation of gene expression"/>
    <property type="evidence" value="ECO:0007669"/>
    <property type="project" value="UniProtKB-ARBA"/>
</dbReference>
<comment type="subcellular location">
    <subcellularLocation>
        <location evidence="1">Nucleus</location>
    </subcellularLocation>
</comment>
<accession>A0ABD1K8G0</accession>
<feature type="domain" description="BEN" evidence="7">
    <location>
        <begin position="112"/>
        <end position="207"/>
    </location>
</feature>
<organism evidence="8 9">
    <name type="scientific">Coilia grayii</name>
    <name type="common">Gray's grenadier anchovy</name>
    <dbReference type="NCBI Taxonomy" id="363190"/>
    <lineage>
        <taxon>Eukaryota</taxon>
        <taxon>Metazoa</taxon>
        <taxon>Chordata</taxon>
        <taxon>Craniata</taxon>
        <taxon>Vertebrata</taxon>
        <taxon>Euteleostomi</taxon>
        <taxon>Actinopterygii</taxon>
        <taxon>Neopterygii</taxon>
        <taxon>Teleostei</taxon>
        <taxon>Clupei</taxon>
        <taxon>Clupeiformes</taxon>
        <taxon>Clupeoidei</taxon>
        <taxon>Engraulidae</taxon>
        <taxon>Coilinae</taxon>
        <taxon>Coilia</taxon>
    </lineage>
</organism>
<protein>
    <recommendedName>
        <fullName evidence="7">BEN domain-containing protein</fullName>
    </recommendedName>
</protein>
<keyword evidence="9" id="KW-1185">Reference proteome</keyword>
<feature type="region of interest" description="Disordered" evidence="6">
    <location>
        <begin position="41"/>
        <end position="107"/>
    </location>
</feature>
<dbReference type="InterPro" id="IPR037496">
    <property type="entry name" value="BEND6-like"/>
</dbReference>
<sequence>MKLDMAREEILMLKRENGKLREALSLINELPGLISDIKEMKEHNRQIRKMRKTQNETAPSPSLRTPSPPLPPPAPSHAALMPVPASASSPPPPPQPQPQHSSEGSSDMVEIQKGVFLSKWALFRLSKDPKKKITEMMSALFTREEMAMSSLTGKATNAFKNHEAKPQLDVKKVSAICSYINKEHGGLGAKEVLSIMRSKLNNEAKLYKKK</sequence>
<dbReference type="Pfam" id="PF10523">
    <property type="entry name" value="BEN"/>
    <property type="match status" value="1"/>
</dbReference>
<feature type="compositionally biased region" description="Pro residues" evidence="6">
    <location>
        <begin position="66"/>
        <end position="75"/>
    </location>
</feature>
<gene>
    <name evidence="8" type="ORF">ACEWY4_010163</name>
</gene>
<comment type="caution">
    <text evidence="8">The sequence shown here is derived from an EMBL/GenBank/DDBJ whole genome shotgun (WGS) entry which is preliminary data.</text>
</comment>
<dbReference type="Proteomes" id="UP001591681">
    <property type="component" value="Unassembled WGS sequence"/>
</dbReference>
<evidence type="ECO:0000313" key="8">
    <source>
        <dbReference type="EMBL" id="KAL2095444.1"/>
    </source>
</evidence>
<dbReference type="Gene3D" id="1.10.10.2590">
    <property type="entry name" value="BEN domain"/>
    <property type="match status" value="1"/>
</dbReference>
<feature type="compositionally biased region" description="Low complexity" evidence="6">
    <location>
        <begin position="76"/>
        <end position="88"/>
    </location>
</feature>
<evidence type="ECO:0000256" key="1">
    <source>
        <dbReference type="ARBA" id="ARBA00004123"/>
    </source>
</evidence>
<evidence type="ECO:0000256" key="2">
    <source>
        <dbReference type="ARBA" id="ARBA00022491"/>
    </source>
</evidence>
<keyword evidence="5" id="KW-0539">Nucleus</keyword>
<evidence type="ECO:0000259" key="7">
    <source>
        <dbReference type="PROSITE" id="PS51457"/>
    </source>
</evidence>
<dbReference type="PROSITE" id="PS51457">
    <property type="entry name" value="BEN"/>
    <property type="match status" value="1"/>
</dbReference>
<reference evidence="8 9" key="1">
    <citation type="submission" date="2024-09" db="EMBL/GenBank/DDBJ databases">
        <title>A chromosome-level genome assembly of Gray's grenadier anchovy, Coilia grayii.</title>
        <authorList>
            <person name="Fu Z."/>
        </authorList>
    </citation>
    <scope>NUCLEOTIDE SEQUENCE [LARGE SCALE GENOMIC DNA]</scope>
    <source>
        <strain evidence="8">G4</strain>
        <tissue evidence="8">Muscle</tissue>
    </source>
</reference>
<dbReference type="PANTHER" id="PTHR35346">
    <property type="entry name" value="BEN DOMAIN-CONTAINING PROTEIN 6"/>
    <property type="match status" value="1"/>
</dbReference>
<keyword evidence="3" id="KW-0805">Transcription regulation</keyword>
<evidence type="ECO:0000256" key="4">
    <source>
        <dbReference type="ARBA" id="ARBA00023163"/>
    </source>
</evidence>